<dbReference type="GO" id="GO:0005576">
    <property type="term" value="C:extracellular region"/>
    <property type="evidence" value="ECO:0007669"/>
    <property type="project" value="UniProtKB-ARBA"/>
</dbReference>
<dbReference type="SUPFAM" id="SSF48726">
    <property type="entry name" value="Immunoglobulin"/>
    <property type="match status" value="1"/>
</dbReference>
<proteinExistence type="predicted"/>
<dbReference type="InterPro" id="IPR007110">
    <property type="entry name" value="Ig-like_dom"/>
</dbReference>
<evidence type="ECO:0000256" key="1">
    <source>
        <dbReference type="ARBA" id="ARBA00022859"/>
    </source>
</evidence>
<accession>A0A8C6HR90</accession>
<sequence length="110" mass="12337">QVTLKESGPGILQPSQTLSLTCSFSGFSLSTFGMGVSWIRQPSGKDLEWLAHIYWDDDKHYNPSLKSQLTISKDTSNNQVFLKITTVDTADTATYYCAQRARCYSLSFQL</sequence>
<feature type="domain" description="Ig-like" evidence="4">
    <location>
        <begin position="1"/>
        <end position="107"/>
    </location>
</feature>
<dbReference type="GO" id="GO:0002250">
    <property type="term" value="P:adaptive immune response"/>
    <property type="evidence" value="ECO:0007669"/>
    <property type="project" value="UniProtKB-KW"/>
</dbReference>
<dbReference type="PANTHER" id="PTHR23266">
    <property type="entry name" value="IMMUNOGLOBULIN HEAVY CHAIN"/>
    <property type="match status" value="1"/>
</dbReference>
<dbReference type="InterPro" id="IPR050199">
    <property type="entry name" value="IgHV"/>
</dbReference>
<organism evidence="5 6">
    <name type="scientific">Mus spicilegus</name>
    <name type="common">Mound-building mouse</name>
    <dbReference type="NCBI Taxonomy" id="10103"/>
    <lineage>
        <taxon>Eukaryota</taxon>
        <taxon>Metazoa</taxon>
        <taxon>Chordata</taxon>
        <taxon>Craniata</taxon>
        <taxon>Vertebrata</taxon>
        <taxon>Euteleostomi</taxon>
        <taxon>Mammalia</taxon>
        <taxon>Eutheria</taxon>
        <taxon>Euarchontoglires</taxon>
        <taxon>Glires</taxon>
        <taxon>Rodentia</taxon>
        <taxon>Myomorpha</taxon>
        <taxon>Muroidea</taxon>
        <taxon>Muridae</taxon>
        <taxon>Murinae</taxon>
        <taxon>Mus</taxon>
        <taxon>Mus</taxon>
    </lineage>
</organism>
<dbReference type="InterPro" id="IPR013106">
    <property type="entry name" value="Ig_V-set"/>
</dbReference>
<dbReference type="Gene3D" id="2.60.40.10">
    <property type="entry name" value="Immunoglobulins"/>
    <property type="match status" value="1"/>
</dbReference>
<keyword evidence="3" id="KW-1280">Immunoglobulin</keyword>
<evidence type="ECO:0000259" key="4">
    <source>
        <dbReference type="PROSITE" id="PS50835"/>
    </source>
</evidence>
<keyword evidence="1" id="KW-0391">Immunity</keyword>
<dbReference type="Ensembl" id="ENSMSIT00000031977.1">
    <property type="protein sequence ID" value="ENSMSIP00000025336.1"/>
    <property type="gene ID" value="ENSMSIG00000021416.1"/>
</dbReference>
<dbReference type="AlphaFoldDB" id="A0A8C6HR90"/>
<protein>
    <recommendedName>
        <fullName evidence="4">Ig-like domain-containing protein</fullName>
    </recommendedName>
</protein>
<dbReference type="Pfam" id="PF07686">
    <property type="entry name" value="V-set"/>
    <property type="match status" value="1"/>
</dbReference>
<dbReference type="GO" id="GO:0019814">
    <property type="term" value="C:immunoglobulin complex"/>
    <property type="evidence" value="ECO:0007669"/>
    <property type="project" value="UniProtKB-KW"/>
</dbReference>
<reference evidence="5" key="2">
    <citation type="submission" date="2025-09" db="UniProtKB">
        <authorList>
            <consortium name="Ensembl"/>
        </authorList>
    </citation>
    <scope>IDENTIFICATION</scope>
</reference>
<dbReference type="FunFam" id="2.60.40.10:FF:001791">
    <property type="entry name" value="Ig gamma-2B chain C region"/>
    <property type="match status" value="1"/>
</dbReference>
<dbReference type="GeneTree" id="ENSGT01030000234536"/>
<dbReference type="PROSITE" id="PS50835">
    <property type="entry name" value="IG_LIKE"/>
    <property type="match status" value="1"/>
</dbReference>
<dbReference type="InterPro" id="IPR013783">
    <property type="entry name" value="Ig-like_fold"/>
</dbReference>
<keyword evidence="6" id="KW-1185">Reference proteome</keyword>
<dbReference type="SMART" id="SM00406">
    <property type="entry name" value="IGv"/>
    <property type="match status" value="1"/>
</dbReference>
<evidence type="ECO:0000256" key="3">
    <source>
        <dbReference type="ARBA" id="ARBA00043265"/>
    </source>
</evidence>
<evidence type="ECO:0000313" key="5">
    <source>
        <dbReference type="Ensembl" id="ENSMSIP00000025336.1"/>
    </source>
</evidence>
<keyword evidence="2" id="KW-1064">Adaptive immunity</keyword>
<evidence type="ECO:0000256" key="2">
    <source>
        <dbReference type="ARBA" id="ARBA00023130"/>
    </source>
</evidence>
<reference evidence="5" key="1">
    <citation type="submission" date="2025-08" db="UniProtKB">
        <authorList>
            <consortium name="Ensembl"/>
        </authorList>
    </citation>
    <scope>IDENTIFICATION</scope>
</reference>
<evidence type="ECO:0000313" key="6">
    <source>
        <dbReference type="Proteomes" id="UP000694415"/>
    </source>
</evidence>
<name>A0A8C6HR90_MUSSI</name>
<dbReference type="InterPro" id="IPR036179">
    <property type="entry name" value="Ig-like_dom_sf"/>
</dbReference>
<dbReference type="Proteomes" id="UP000694415">
    <property type="component" value="Unplaced"/>
</dbReference>